<sequence length="164" mass="18278">MNGDERDTTSPAFPKGRWVLPAALVEDLYPEPRGPGRRTRRTARDWFVDFACFGRGRRLVAGHRPGGVQSAEPPRPHRLARARVAGVEAPLEAHLQDRSGGLHLGDRLQRARHVQRDGLLAEHRQSRARGTADQLGVGRRRRGDHDGVDAPPEDLVHPGRRRLA</sequence>
<feature type="region of interest" description="Disordered" evidence="1">
    <location>
        <begin position="119"/>
        <end position="164"/>
    </location>
</feature>
<proteinExistence type="predicted"/>
<comment type="caution">
    <text evidence="2">The sequence shown here is derived from an EMBL/GenBank/DDBJ whole genome shotgun (WGS) entry which is preliminary data.</text>
</comment>
<gene>
    <name evidence="2" type="ORF">FM21_19080</name>
</gene>
<dbReference type="STRING" id="1915400.FM21_19080"/>
<protein>
    <submittedName>
        <fullName evidence="2">Uncharacterized protein</fullName>
    </submittedName>
</protein>
<evidence type="ECO:0000256" key="1">
    <source>
        <dbReference type="SAM" id="MobiDB-lite"/>
    </source>
</evidence>
<name>A0A086MVN3_9ACTN</name>
<dbReference type="EMBL" id="JNFQ01000002">
    <property type="protein sequence ID" value="KFG72951.1"/>
    <property type="molecule type" value="Genomic_DNA"/>
</dbReference>
<accession>A0A086MVN3</accession>
<evidence type="ECO:0000313" key="3">
    <source>
        <dbReference type="Proteomes" id="UP000029095"/>
    </source>
</evidence>
<reference evidence="2 3" key="1">
    <citation type="submission" date="2014-05" db="EMBL/GenBank/DDBJ databases">
        <title>Complete genome sequence of the Streptomyces mutabilis TRM45540.</title>
        <authorList>
            <person name="Luo X."/>
            <person name="Zhang L."/>
        </authorList>
    </citation>
    <scope>NUCLEOTIDE SEQUENCE [LARGE SCALE GENOMIC DNA]</scope>
    <source>
        <strain evidence="2 3">TRM45540</strain>
    </source>
</reference>
<organism evidence="2 3">
    <name type="scientific">Streptomyces mutabilis</name>
    <dbReference type="NCBI Taxonomy" id="67332"/>
    <lineage>
        <taxon>Bacteria</taxon>
        <taxon>Bacillati</taxon>
        <taxon>Actinomycetota</taxon>
        <taxon>Actinomycetes</taxon>
        <taxon>Kitasatosporales</taxon>
        <taxon>Streptomycetaceae</taxon>
        <taxon>Streptomyces</taxon>
    </lineage>
</organism>
<keyword evidence="3" id="KW-1185">Reference proteome</keyword>
<dbReference type="HOGENOM" id="CLU_1618108_0_0_11"/>
<evidence type="ECO:0000313" key="2">
    <source>
        <dbReference type="EMBL" id="KFG72951.1"/>
    </source>
</evidence>
<dbReference type="Proteomes" id="UP000029095">
    <property type="component" value="Unassembled WGS sequence"/>
</dbReference>
<dbReference type="AlphaFoldDB" id="A0A086MVN3"/>